<dbReference type="SUPFAM" id="SSF52218">
    <property type="entry name" value="Flavoproteins"/>
    <property type="match status" value="1"/>
</dbReference>
<evidence type="ECO:0000313" key="6">
    <source>
        <dbReference type="Proteomes" id="UP000184184"/>
    </source>
</evidence>
<evidence type="ECO:0000259" key="4">
    <source>
        <dbReference type="Pfam" id="PF03358"/>
    </source>
</evidence>
<reference evidence="5 6" key="1">
    <citation type="submission" date="2016-11" db="EMBL/GenBank/DDBJ databases">
        <authorList>
            <person name="Jaros S."/>
            <person name="Januszkiewicz K."/>
            <person name="Wedrychowicz H."/>
        </authorList>
    </citation>
    <scope>NUCLEOTIDE SEQUENCE [LARGE SCALE GENOMIC DNA]</scope>
    <source>
        <strain evidence="5 6">CGMCC 1.10681</strain>
    </source>
</reference>
<dbReference type="InterPro" id="IPR051814">
    <property type="entry name" value="NAD(P)H-dep_FMN_reductase"/>
</dbReference>
<organism evidence="5 6">
    <name type="scientific">Gracilibacillus kekensis</name>
    <dbReference type="NCBI Taxonomy" id="1027249"/>
    <lineage>
        <taxon>Bacteria</taxon>
        <taxon>Bacillati</taxon>
        <taxon>Bacillota</taxon>
        <taxon>Bacilli</taxon>
        <taxon>Bacillales</taxon>
        <taxon>Bacillaceae</taxon>
        <taxon>Gracilibacillus</taxon>
    </lineage>
</organism>
<keyword evidence="1" id="KW-0285">Flavoprotein</keyword>
<gene>
    <name evidence="5" type="ORF">SAMN05216179_0405</name>
</gene>
<dbReference type="PANTHER" id="PTHR43408:SF1">
    <property type="entry name" value="FMN REDUCTASE (NADPH)"/>
    <property type="match status" value="1"/>
</dbReference>
<keyword evidence="2" id="KW-0288">FMN</keyword>
<proteinExistence type="predicted"/>
<sequence length="182" mass="19943">MTDIILLSGSPSISSRTDLALHYAGDKLIKEGFDVKHISIQDIPAEVLFHAQFDHPKIKEVTNLLRNAKAVIVGSPVYKAAYSGVLKALLDLLPPDVLQDTPVLPVMTGGSGGHLLSIEYSLKPLLASLKGQCLQGVYIVDKCIDKQQTEEPIVDEETKQRLINQLTILTNTTANQRELLFT</sequence>
<protein>
    <submittedName>
        <fullName evidence="5">FMN reductase</fullName>
    </submittedName>
</protein>
<dbReference type="GO" id="GO:0046306">
    <property type="term" value="P:alkanesulfonate catabolic process"/>
    <property type="evidence" value="ECO:0007669"/>
    <property type="project" value="InterPro"/>
</dbReference>
<dbReference type="InterPro" id="IPR020048">
    <property type="entry name" value="NADPH-dep_FMN_reduc_SsuE"/>
</dbReference>
<keyword evidence="6" id="KW-1185">Reference proteome</keyword>
<keyword evidence="3" id="KW-0560">Oxidoreductase</keyword>
<dbReference type="PANTHER" id="PTHR43408">
    <property type="entry name" value="FMN REDUCTASE (NADPH)"/>
    <property type="match status" value="1"/>
</dbReference>
<dbReference type="STRING" id="1027249.SAMN05216179_0405"/>
<name>A0A1M7JLQ7_9BACI</name>
<dbReference type="InterPro" id="IPR005025">
    <property type="entry name" value="FMN_Rdtase-like_dom"/>
</dbReference>
<dbReference type="EMBL" id="FRCZ01000001">
    <property type="protein sequence ID" value="SHM53841.1"/>
    <property type="molecule type" value="Genomic_DNA"/>
</dbReference>
<dbReference type="GO" id="GO:0008752">
    <property type="term" value="F:FMN reductase [NAD(P)H] activity"/>
    <property type="evidence" value="ECO:0007669"/>
    <property type="project" value="InterPro"/>
</dbReference>
<dbReference type="Proteomes" id="UP000184184">
    <property type="component" value="Unassembled WGS sequence"/>
</dbReference>
<dbReference type="Pfam" id="PF03358">
    <property type="entry name" value="FMN_red"/>
    <property type="match status" value="1"/>
</dbReference>
<dbReference type="NCBIfam" id="TIGR03567">
    <property type="entry name" value="FMN_reduc_SsuE"/>
    <property type="match status" value="1"/>
</dbReference>
<evidence type="ECO:0000313" key="5">
    <source>
        <dbReference type="EMBL" id="SHM53841.1"/>
    </source>
</evidence>
<evidence type="ECO:0000256" key="2">
    <source>
        <dbReference type="ARBA" id="ARBA00022643"/>
    </source>
</evidence>
<dbReference type="OrthoDB" id="1643408at2"/>
<dbReference type="AlphaFoldDB" id="A0A1M7JLQ7"/>
<evidence type="ECO:0000256" key="3">
    <source>
        <dbReference type="ARBA" id="ARBA00023002"/>
    </source>
</evidence>
<dbReference type="RefSeq" id="WP_073199168.1">
    <property type="nucleotide sequence ID" value="NZ_FRCZ01000001.1"/>
</dbReference>
<feature type="domain" description="NADPH-dependent FMN reductase-like" evidence="4">
    <location>
        <begin position="3"/>
        <end position="141"/>
    </location>
</feature>
<dbReference type="InterPro" id="IPR029039">
    <property type="entry name" value="Flavoprotein-like_sf"/>
</dbReference>
<evidence type="ECO:0000256" key="1">
    <source>
        <dbReference type="ARBA" id="ARBA00022630"/>
    </source>
</evidence>
<dbReference type="Gene3D" id="3.40.50.360">
    <property type="match status" value="1"/>
</dbReference>
<accession>A0A1M7JLQ7</accession>